<reference evidence="2" key="1">
    <citation type="submission" date="2014-09" db="EMBL/GenBank/DDBJ databases">
        <authorList>
            <person name="Mudge J."/>
            <person name="Ramaraj T."/>
            <person name="Lindquist I.E."/>
            <person name="Bharti A.K."/>
            <person name="Sundararajan A."/>
            <person name="Cameron C.T."/>
            <person name="Woodward J.E."/>
            <person name="May G.D."/>
            <person name="Brubaker C."/>
            <person name="Broadhvest J."/>
            <person name="Wilkins T.A."/>
        </authorList>
    </citation>
    <scope>NUCLEOTIDE SEQUENCE</scope>
    <source>
        <strain evidence="2">cv. AKA8401</strain>
    </source>
</reference>
<organism evidence="1 2">
    <name type="scientific">Gossypium arboreum</name>
    <name type="common">Tree cotton</name>
    <name type="synonym">Gossypium nanking</name>
    <dbReference type="NCBI Taxonomy" id="29729"/>
    <lineage>
        <taxon>Eukaryota</taxon>
        <taxon>Viridiplantae</taxon>
        <taxon>Streptophyta</taxon>
        <taxon>Embryophyta</taxon>
        <taxon>Tracheophyta</taxon>
        <taxon>Spermatophyta</taxon>
        <taxon>Magnoliopsida</taxon>
        <taxon>eudicotyledons</taxon>
        <taxon>Gunneridae</taxon>
        <taxon>Pentapetalae</taxon>
        <taxon>rosids</taxon>
        <taxon>malvids</taxon>
        <taxon>Malvales</taxon>
        <taxon>Malvaceae</taxon>
        <taxon>Malvoideae</taxon>
        <taxon>Gossypium</taxon>
    </lineage>
</organism>
<protein>
    <submittedName>
        <fullName evidence="1">Uncharacterized protein</fullName>
    </submittedName>
</protein>
<dbReference type="Proteomes" id="UP000032142">
    <property type="component" value="Unassembled WGS sequence"/>
</dbReference>
<name>A0A0B0PFD0_GOSAR</name>
<gene>
    <name evidence="1" type="ORF">F383_26821</name>
</gene>
<sequence length="39" mass="4390">MMMNPTSEIDQLASLVQFPASFSVSFPPPIGCIYRLWNT</sequence>
<dbReference type="AlphaFoldDB" id="A0A0B0PFD0"/>
<evidence type="ECO:0000313" key="1">
    <source>
        <dbReference type="EMBL" id="KHG22111.1"/>
    </source>
</evidence>
<dbReference type="EMBL" id="KN420688">
    <property type="protein sequence ID" value="KHG22111.1"/>
    <property type="molecule type" value="Genomic_DNA"/>
</dbReference>
<keyword evidence="2" id="KW-1185">Reference proteome</keyword>
<proteinExistence type="predicted"/>
<accession>A0A0B0PFD0</accession>
<evidence type="ECO:0000313" key="2">
    <source>
        <dbReference type="Proteomes" id="UP000032142"/>
    </source>
</evidence>